<accession>A0ABU7WCK5</accession>
<dbReference type="Proteomes" id="UP001358324">
    <property type="component" value="Unassembled WGS sequence"/>
</dbReference>
<dbReference type="PANTHER" id="PTHR22939:SF130">
    <property type="entry name" value="PERIPLASMIC SERINE ENDOPROTEASE DEGP-LIKE-RELATED"/>
    <property type="match status" value="1"/>
</dbReference>
<keyword evidence="12" id="KW-0720">Serine protease</keyword>
<dbReference type="InterPro" id="IPR009003">
    <property type="entry name" value="Peptidase_S1_PA"/>
</dbReference>
<evidence type="ECO:0000256" key="3">
    <source>
        <dbReference type="ARBA" id="ARBA00004418"/>
    </source>
</evidence>
<evidence type="ECO:0000256" key="12">
    <source>
        <dbReference type="ARBA" id="ARBA00022825"/>
    </source>
</evidence>
<evidence type="ECO:0000256" key="7">
    <source>
        <dbReference type="ARBA" id="ARBA00022670"/>
    </source>
</evidence>
<gene>
    <name evidence="18" type="ORF">V3391_05695</name>
</gene>
<feature type="chain" id="PRO_5046119862" description="Probable periplasmic serine endoprotease DegP-like" evidence="16">
    <location>
        <begin position="24"/>
        <end position="515"/>
    </location>
</feature>
<feature type="domain" description="PDZ" evidence="17">
    <location>
        <begin position="301"/>
        <end position="384"/>
    </location>
</feature>
<evidence type="ECO:0000256" key="6">
    <source>
        <dbReference type="ARBA" id="ARBA00013958"/>
    </source>
</evidence>
<evidence type="ECO:0000256" key="5">
    <source>
        <dbReference type="ARBA" id="ARBA00013035"/>
    </source>
</evidence>
<evidence type="ECO:0000256" key="1">
    <source>
        <dbReference type="ARBA" id="ARBA00001772"/>
    </source>
</evidence>
<evidence type="ECO:0000256" key="2">
    <source>
        <dbReference type="ARBA" id="ARBA00002610"/>
    </source>
</evidence>
<dbReference type="Gene3D" id="2.30.42.10">
    <property type="match status" value="2"/>
</dbReference>
<dbReference type="SUPFAM" id="SSF50156">
    <property type="entry name" value="PDZ domain-like"/>
    <property type="match status" value="2"/>
</dbReference>
<comment type="catalytic activity">
    <reaction evidence="1">
        <text>Acts on substrates that are at least partially unfolded. The cleavage site P1 residue is normally between a pair of hydrophobic residues, such as Val-|-Val.</text>
        <dbReference type="EC" id="3.4.21.107"/>
    </reaction>
</comment>
<comment type="similarity">
    <text evidence="4">Belongs to the peptidase S1C family.</text>
</comment>
<evidence type="ECO:0000259" key="17">
    <source>
        <dbReference type="PROSITE" id="PS50106"/>
    </source>
</evidence>
<keyword evidence="19" id="KW-1185">Reference proteome</keyword>
<feature type="region of interest" description="Disordered" evidence="15">
    <location>
        <begin position="400"/>
        <end position="421"/>
    </location>
</feature>
<dbReference type="CDD" id="cd10839">
    <property type="entry name" value="cpPDZ1_DegP-like"/>
    <property type="match status" value="1"/>
</dbReference>
<dbReference type="InterPro" id="IPR001478">
    <property type="entry name" value="PDZ"/>
</dbReference>
<dbReference type="PROSITE" id="PS50106">
    <property type="entry name" value="PDZ"/>
    <property type="match status" value="1"/>
</dbReference>
<keyword evidence="11" id="KW-0378">Hydrolase</keyword>
<evidence type="ECO:0000256" key="11">
    <source>
        <dbReference type="ARBA" id="ARBA00022801"/>
    </source>
</evidence>
<evidence type="ECO:0000313" key="18">
    <source>
        <dbReference type="EMBL" id="MEF3081705.1"/>
    </source>
</evidence>
<evidence type="ECO:0000256" key="4">
    <source>
        <dbReference type="ARBA" id="ARBA00010541"/>
    </source>
</evidence>
<dbReference type="SUPFAM" id="SSF50494">
    <property type="entry name" value="Trypsin-like serine proteases"/>
    <property type="match status" value="1"/>
</dbReference>
<dbReference type="CDD" id="cd06779">
    <property type="entry name" value="cpPDZ_Deg_HtrA-like"/>
    <property type="match status" value="1"/>
</dbReference>
<evidence type="ECO:0000256" key="16">
    <source>
        <dbReference type="SAM" id="SignalP"/>
    </source>
</evidence>
<evidence type="ECO:0000256" key="10">
    <source>
        <dbReference type="ARBA" id="ARBA00022764"/>
    </source>
</evidence>
<sequence length="515" mass="52650">MSSMKKSLLAVSLVAVLSAGTTAFLLPNATAQSGAQTPADAASSVSSTPEAPLVSGLPDFTRLVERVAPAVVSIESTIGARQTRGQQMPDDAQIPEIFRRFFGPGFEMPGGPGGPGRGGAAPRGTSMGTGFIISADGYLLTNHHVVDGADEVKVRLSDRREFTAKVVGSDAESDVAVLKIDATGLPTLRFGNGASVKPGQWAVAIGSPFGFEQSVTAGIVSAVARSNQYADQRYVPFIQTDVPINQGNSGGPLLNVSGEVIGINSQIFSNSGGYMGVSFAIPIDLAANVAEQIKKTGSVQRGSLGVQVSNVTSEAAAGFKLPDTKGALVQEVLPGSPAQRAGIEPGDVIRAVDGTEIVASSELPPLVGGKTPGTKVRMRILREGRTRDFDVTLTALDSATASTTTRGEPAPASAASGNPLGITGRDLDAAQRRQFGLAGDEGVLVASAGRGPAANAGITQGDVILRVGRTPVGSAAALDRALQSVKPGDTVMLLVRGRGGATQYRAITVSETAER</sequence>
<evidence type="ECO:0000313" key="19">
    <source>
        <dbReference type="Proteomes" id="UP001358324"/>
    </source>
</evidence>
<keyword evidence="10" id="KW-0574">Periplasm</keyword>
<dbReference type="Pfam" id="PF13365">
    <property type="entry name" value="Trypsin_2"/>
    <property type="match status" value="1"/>
</dbReference>
<evidence type="ECO:0000256" key="8">
    <source>
        <dbReference type="ARBA" id="ARBA00022729"/>
    </source>
</evidence>
<dbReference type="Gene3D" id="2.40.10.120">
    <property type="match status" value="1"/>
</dbReference>
<evidence type="ECO:0000256" key="14">
    <source>
        <dbReference type="ARBA" id="ARBA00032850"/>
    </source>
</evidence>
<comment type="subcellular location">
    <subcellularLocation>
        <location evidence="3">Periplasm</location>
    </subcellularLocation>
</comment>
<comment type="function">
    <text evidence="2">Might be efficient in the degradation of transiently denatured and unfolded proteins which accumulate in the periplasm following stress conditions.</text>
</comment>
<evidence type="ECO:0000256" key="15">
    <source>
        <dbReference type="SAM" id="MobiDB-lite"/>
    </source>
</evidence>
<dbReference type="PANTHER" id="PTHR22939">
    <property type="entry name" value="SERINE PROTEASE FAMILY S1C HTRA-RELATED"/>
    <property type="match status" value="1"/>
</dbReference>
<dbReference type="InterPro" id="IPR011782">
    <property type="entry name" value="Pept_S1C_Do"/>
</dbReference>
<dbReference type="Pfam" id="PF13180">
    <property type="entry name" value="PDZ_2"/>
    <property type="match status" value="2"/>
</dbReference>
<reference evidence="18 19" key="1">
    <citation type="submission" date="2024-01" db="EMBL/GenBank/DDBJ databases">
        <title>Novel species of the genus Luteimonas isolated from rivers.</title>
        <authorList>
            <person name="Lu H."/>
        </authorList>
    </citation>
    <scope>NUCLEOTIDE SEQUENCE [LARGE SCALE GENOMIC DNA]</scope>
    <source>
        <strain evidence="18 19">SMYT11W</strain>
    </source>
</reference>
<organism evidence="18 19">
    <name type="scientific">Luteimonas flava</name>
    <dbReference type="NCBI Taxonomy" id="3115822"/>
    <lineage>
        <taxon>Bacteria</taxon>
        <taxon>Pseudomonadati</taxon>
        <taxon>Pseudomonadota</taxon>
        <taxon>Gammaproteobacteria</taxon>
        <taxon>Lysobacterales</taxon>
        <taxon>Lysobacteraceae</taxon>
        <taxon>Luteimonas</taxon>
    </lineage>
</organism>
<dbReference type="InterPro" id="IPR001940">
    <property type="entry name" value="Peptidase_S1C"/>
</dbReference>
<proteinExistence type="inferred from homology"/>
<evidence type="ECO:0000256" key="13">
    <source>
        <dbReference type="ARBA" id="ARBA00023016"/>
    </source>
</evidence>
<dbReference type="InterPro" id="IPR036034">
    <property type="entry name" value="PDZ_sf"/>
</dbReference>
<feature type="signal peptide" evidence="16">
    <location>
        <begin position="1"/>
        <end position="23"/>
    </location>
</feature>
<name>A0ABU7WCK5_9GAMM</name>
<dbReference type="PRINTS" id="PR00834">
    <property type="entry name" value="PROTEASES2C"/>
</dbReference>
<keyword evidence="13" id="KW-0346">Stress response</keyword>
<dbReference type="EMBL" id="JAZHBM010000001">
    <property type="protein sequence ID" value="MEF3081705.1"/>
    <property type="molecule type" value="Genomic_DNA"/>
</dbReference>
<keyword evidence="8 16" id="KW-0732">Signal</keyword>
<comment type="caution">
    <text evidence="18">The sequence shown here is derived from an EMBL/GenBank/DDBJ whole genome shotgun (WGS) entry which is preliminary data.</text>
</comment>
<keyword evidence="7" id="KW-0645">Protease</keyword>
<dbReference type="SMART" id="SM00228">
    <property type="entry name" value="PDZ"/>
    <property type="match status" value="2"/>
</dbReference>
<dbReference type="NCBIfam" id="TIGR02037">
    <property type="entry name" value="degP_htrA_DO"/>
    <property type="match status" value="1"/>
</dbReference>
<evidence type="ECO:0000256" key="9">
    <source>
        <dbReference type="ARBA" id="ARBA00022737"/>
    </source>
</evidence>
<dbReference type="EC" id="3.4.21.107" evidence="5"/>
<keyword evidence="9" id="KW-0677">Repeat</keyword>
<protein>
    <recommendedName>
        <fullName evidence="6">Probable periplasmic serine endoprotease DegP-like</fullName>
        <ecNumber evidence="5">3.4.21.107</ecNumber>
    </recommendedName>
    <alternativeName>
        <fullName evidence="14">Protease Do</fullName>
    </alternativeName>
</protein>